<proteinExistence type="predicted"/>
<evidence type="ECO:0000313" key="2">
    <source>
        <dbReference type="Proteomes" id="UP000246702"/>
    </source>
</evidence>
<protein>
    <submittedName>
        <fullName evidence="1">Uncharacterized protein</fullName>
    </submittedName>
</protein>
<gene>
    <name evidence="1" type="ORF">BO94DRAFT_596303</name>
</gene>
<dbReference type="GeneID" id="37118393"/>
<name>A0A317WKU2_9EURO</name>
<accession>A0A317WKU2</accession>
<dbReference type="AlphaFoldDB" id="A0A317WKU2"/>
<reference evidence="1 2" key="1">
    <citation type="submission" date="2016-12" db="EMBL/GenBank/DDBJ databases">
        <title>The genomes of Aspergillus section Nigri reveals drivers in fungal speciation.</title>
        <authorList>
            <consortium name="DOE Joint Genome Institute"/>
            <person name="Vesth T.C."/>
            <person name="Nybo J."/>
            <person name="Theobald S."/>
            <person name="Brandl J."/>
            <person name="Frisvad J.C."/>
            <person name="Nielsen K.F."/>
            <person name="Lyhne E.K."/>
            <person name="Kogle M.E."/>
            <person name="Kuo A."/>
            <person name="Riley R."/>
            <person name="Clum A."/>
            <person name="Nolan M."/>
            <person name="Lipzen A."/>
            <person name="Salamov A."/>
            <person name="Henrissat B."/>
            <person name="Wiebenga A."/>
            <person name="De Vries R.P."/>
            <person name="Grigoriev I.V."/>
            <person name="Mortensen U.H."/>
            <person name="Andersen M.R."/>
            <person name="Baker S.E."/>
        </authorList>
    </citation>
    <scope>NUCLEOTIDE SEQUENCE [LARGE SCALE GENOMIC DNA]</scope>
    <source>
        <strain evidence="1 2">CBS 115572</strain>
    </source>
</reference>
<evidence type="ECO:0000313" key="1">
    <source>
        <dbReference type="EMBL" id="PWY87116.1"/>
    </source>
</evidence>
<dbReference type="OrthoDB" id="4840035at2759"/>
<sequence length="273" mass="30353">MAEHKINFTSFQYYPEQLCTRYDLQKAIEPLTIYADDGRLYMANTVRGNPSPLPPEVLQEVRVWIERPHSKMIWLEGDWLPEYGSTLSLAAMQLCDSSLNARLPCVSFWGKPIYTFPLGTKKATSNPEAATVALLYSVISQLACLAPMYLPAVPELSQQQFDLLDGSIASASTALDIIEALLALGPRAIVWIIDGLQLAESQSTILALRGFVDILKKQEDVRLSKTCFTTDGNSNVLMRAIGVCNRIDASRTPRWTRLSGGEDVFAAFDRWCA</sequence>
<dbReference type="RefSeq" id="XP_025467324.1">
    <property type="nucleotide sequence ID" value="XM_025616250.1"/>
</dbReference>
<organism evidence="1 2">
    <name type="scientific">Aspergillus sclerotioniger CBS 115572</name>
    <dbReference type="NCBI Taxonomy" id="1450535"/>
    <lineage>
        <taxon>Eukaryota</taxon>
        <taxon>Fungi</taxon>
        <taxon>Dikarya</taxon>
        <taxon>Ascomycota</taxon>
        <taxon>Pezizomycotina</taxon>
        <taxon>Eurotiomycetes</taxon>
        <taxon>Eurotiomycetidae</taxon>
        <taxon>Eurotiales</taxon>
        <taxon>Aspergillaceae</taxon>
        <taxon>Aspergillus</taxon>
        <taxon>Aspergillus subgen. Circumdati</taxon>
    </lineage>
</organism>
<comment type="caution">
    <text evidence="1">The sequence shown here is derived from an EMBL/GenBank/DDBJ whole genome shotgun (WGS) entry which is preliminary data.</text>
</comment>
<dbReference type="Proteomes" id="UP000246702">
    <property type="component" value="Unassembled WGS sequence"/>
</dbReference>
<dbReference type="EMBL" id="MSFK01000014">
    <property type="protein sequence ID" value="PWY87116.1"/>
    <property type="molecule type" value="Genomic_DNA"/>
</dbReference>
<dbReference type="STRING" id="1450535.A0A317WKU2"/>
<keyword evidence="2" id="KW-1185">Reference proteome</keyword>